<keyword evidence="6 9" id="KW-0057">Aromatic amino acid biosynthesis</keyword>
<dbReference type="SUPFAM" id="SSF51366">
    <property type="entry name" value="Ribulose-phoshate binding barrel"/>
    <property type="match status" value="1"/>
</dbReference>
<evidence type="ECO:0000256" key="3">
    <source>
        <dbReference type="ARBA" id="ARBA00011270"/>
    </source>
</evidence>
<gene>
    <name evidence="9" type="primary">trpA</name>
    <name evidence="11" type="ORF">DFR27_2293</name>
</gene>
<evidence type="ECO:0000256" key="1">
    <source>
        <dbReference type="ARBA" id="ARBA00003365"/>
    </source>
</evidence>
<comment type="subunit">
    <text evidence="3 9">Tetramer of two alpha and two beta chains.</text>
</comment>
<dbReference type="PANTHER" id="PTHR43406">
    <property type="entry name" value="TRYPTOPHAN SYNTHASE, ALPHA CHAIN"/>
    <property type="match status" value="1"/>
</dbReference>
<dbReference type="Gene3D" id="3.20.20.70">
    <property type="entry name" value="Aldolase class I"/>
    <property type="match status" value="1"/>
</dbReference>
<dbReference type="EC" id="4.2.1.20" evidence="9"/>
<dbReference type="HAMAP" id="MF_00131">
    <property type="entry name" value="Trp_synth_alpha"/>
    <property type="match status" value="1"/>
</dbReference>
<accession>A0A3M0AIG0</accession>
<reference evidence="11 12" key="1">
    <citation type="submission" date="2018-10" db="EMBL/GenBank/DDBJ databases">
        <title>Genomic Encyclopedia of Type Strains, Phase IV (KMG-IV): sequencing the most valuable type-strain genomes for metagenomic binning, comparative biology and taxonomic classification.</title>
        <authorList>
            <person name="Goeker M."/>
        </authorList>
    </citation>
    <scope>NUCLEOTIDE SEQUENCE [LARGE SCALE GENOMIC DNA]</scope>
    <source>
        <strain evidence="11 12">DSM 25080</strain>
    </source>
</reference>
<keyword evidence="4 9" id="KW-0028">Amino-acid biosynthesis</keyword>
<evidence type="ECO:0000256" key="8">
    <source>
        <dbReference type="ARBA" id="ARBA00049047"/>
    </source>
</evidence>
<comment type="catalytic activity">
    <reaction evidence="8 9">
        <text>(1S,2R)-1-C-(indol-3-yl)glycerol 3-phosphate + L-serine = D-glyceraldehyde 3-phosphate + L-tryptophan + H2O</text>
        <dbReference type="Rhea" id="RHEA:10532"/>
        <dbReference type="ChEBI" id="CHEBI:15377"/>
        <dbReference type="ChEBI" id="CHEBI:33384"/>
        <dbReference type="ChEBI" id="CHEBI:57912"/>
        <dbReference type="ChEBI" id="CHEBI:58866"/>
        <dbReference type="ChEBI" id="CHEBI:59776"/>
        <dbReference type="EC" id="4.2.1.20"/>
    </reaction>
</comment>
<evidence type="ECO:0000256" key="9">
    <source>
        <dbReference type="HAMAP-Rule" id="MF_00131"/>
    </source>
</evidence>
<keyword evidence="12" id="KW-1185">Reference proteome</keyword>
<protein>
    <recommendedName>
        <fullName evidence="9">Tryptophan synthase alpha chain</fullName>
        <ecNumber evidence="9">4.2.1.20</ecNumber>
    </recommendedName>
</protein>
<dbReference type="GO" id="GO:0004834">
    <property type="term" value="F:tryptophan synthase activity"/>
    <property type="evidence" value="ECO:0007669"/>
    <property type="project" value="UniProtKB-UniRule"/>
</dbReference>
<dbReference type="CDD" id="cd04724">
    <property type="entry name" value="Tryptophan_synthase_alpha"/>
    <property type="match status" value="1"/>
</dbReference>
<proteinExistence type="inferred from homology"/>
<organism evidence="11 12">
    <name type="scientific">Umboniibacter marinipuniceus</name>
    <dbReference type="NCBI Taxonomy" id="569599"/>
    <lineage>
        <taxon>Bacteria</taxon>
        <taxon>Pseudomonadati</taxon>
        <taxon>Pseudomonadota</taxon>
        <taxon>Gammaproteobacteria</taxon>
        <taxon>Cellvibrionales</taxon>
        <taxon>Cellvibrionaceae</taxon>
        <taxon>Umboniibacter</taxon>
    </lineage>
</organism>
<name>A0A3M0AIG0_9GAMM</name>
<dbReference type="InterPro" id="IPR018204">
    <property type="entry name" value="Trp_synthase_alpha_AS"/>
</dbReference>
<dbReference type="InterPro" id="IPR002028">
    <property type="entry name" value="Trp_synthase_suA"/>
</dbReference>
<dbReference type="InterPro" id="IPR011060">
    <property type="entry name" value="RibuloseP-bd_barrel"/>
</dbReference>
<feature type="active site" description="Proton acceptor" evidence="9">
    <location>
        <position position="60"/>
    </location>
</feature>
<evidence type="ECO:0000256" key="6">
    <source>
        <dbReference type="ARBA" id="ARBA00023141"/>
    </source>
</evidence>
<dbReference type="GO" id="GO:0005829">
    <property type="term" value="C:cytosol"/>
    <property type="evidence" value="ECO:0007669"/>
    <property type="project" value="TreeGrafter"/>
</dbReference>
<evidence type="ECO:0000256" key="7">
    <source>
        <dbReference type="ARBA" id="ARBA00023239"/>
    </source>
</evidence>
<evidence type="ECO:0000256" key="4">
    <source>
        <dbReference type="ARBA" id="ARBA00022605"/>
    </source>
</evidence>
<dbReference type="AlphaFoldDB" id="A0A3M0AIG0"/>
<comment type="function">
    <text evidence="1 9">The alpha subunit is responsible for the aldol cleavage of indoleglycerol phosphate to indole and glyceraldehyde 3-phosphate.</text>
</comment>
<evidence type="ECO:0000256" key="10">
    <source>
        <dbReference type="RuleBase" id="RU003662"/>
    </source>
</evidence>
<dbReference type="InterPro" id="IPR013785">
    <property type="entry name" value="Aldolase_TIM"/>
</dbReference>
<comment type="caution">
    <text evidence="11">The sequence shown here is derived from an EMBL/GenBank/DDBJ whole genome shotgun (WGS) entry which is preliminary data.</text>
</comment>
<comment type="pathway">
    <text evidence="2 9">Amino-acid biosynthesis; L-tryptophan biosynthesis; L-tryptophan from chorismate: step 5/5.</text>
</comment>
<dbReference type="PANTHER" id="PTHR43406:SF1">
    <property type="entry name" value="TRYPTOPHAN SYNTHASE ALPHA CHAIN, CHLOROPLASTIC"/>
    <property type="match status" value="1"/>
</dbReference>
<evidence type="ECO:0000256" key="2">
    <source>
        <dbReference type="ARBA" id="ARBA00004733"/>
    </source>
</evidence>
<dbReference type="FunFam" id="3.20.20.70:FF:000037">
    <property type="entry name" value="Tryptophan synthase alpha chain"/>
    <property type="match status" value="1"/>
</dbReference>
<dbReference type="RefSeq" id="WP_121877582.1">
    <property type="nucleotide sequence ID" value="NZ_REFJ01000005.1"/>
</dbReference>
<comment type="similarity">
    <text evidence="9 10">Belongs to the TrpA family.</text>
</comment>
<keyword evidence="7 9" id="KW-0456">Lyase</keyword>
<dbReference type="EMBL" id="REFJ01000005">
    <property type="protein sequence ID" value="RMA78952.1"/>
    <property type="molecule type" value="Genomic_DNA"/>
</dbReference>
<dbReference type="UniPathway" id="UPA00035">
    <property type="reaction ID" value="UER00044"/>
</dbReference>
<keyword evidence="5 9" id="KW-0822">Tryptophan biosynthesis</keyword>
<dbReference type="NCBIfam" id="TIGR00262">
    <property type="entry name" value="trpA"/>
    <property type="match status" value="1"/>
</dbReference>
<dbReference type="PROSITE" id="PS00167">
    <property type="entry name" value="TRP_SYNTHASE_ALPHA"/>
    <property type="match status" value="1"/>
</dbReference>
<evidence type="ECO:0000313" key="12">
    <source>
        <dbReference type="Proteomes" id="UP000267187"/>
    </source>
</evidence>
<dbReference type="OrthoDB" id="9804578at2"/>
<sequence>MSRIAGVLADLKAQGKKALIPYIVAGDPAIDATVPLMHKMVAQGATIIELGVPFSDPMAEGPTIALGHERALANKVSLRKVLAMVAEFRQSDPITPVVLMGYANPVERMGYETFAKAASEAGVDGVLTVDLPPEEAVEPNAIFKAHELDTIFLVSPTTEDERAKSILSLASGYVYCVSLKGVTGAGNLDIAAVAERLAQLREYSDLPLCVGFGIKDAESAKAIASVADGAVVGSVLVNACAQHAGSSIEDLSDALGHIIGEMHRAFD</sequence>
<evidence type="ECO:0000313" key="11">
    <source>
        <dbReference type="EMBL" id="RMA78952.1"/>
    </source>
</evidence>
<dbReference type="Pfam" id="PF00290">
    <property type="entry name" value="Trp_syntA"/>
    <property type="match status" value="1"/>
</dbReference>
<evidence type="ECO:0000256" key="5">
    <source>
        <dbReference type="ARBA" id="ARBA00022822"/>
    </source>
</evidence>
<dbReference type="Proteomes" id="UP000267187">
    <property type="component" value="Unassembled WGS sequence"/>
</dbReference>
<feature type="active site" description="Proton acceptor" evidence="9">
    <location>
        <position position="49"/>
    </location>
</feature>